<organism evidence="2 3">
    <name type="scientific">Calocera viscosa (strain TUFC12733)</name>
    <dbReference type="NCBI Taxonomy" id="1330018"/>
    <lineage>
        <taxon>Eukaryota</taxon>
        <taxon>Fungi</taxon>
        <taxon>Dikarya</taxon>
        <taxon>Basidiomycota</taxon>
        <taxon>Agaricomycotina</taxon>
        <taxon>Dacrymycetes</taxon>
        <taxon>Dacrymycetales</taxon>
        <taxon>Dacrymycetaceae</taxon>
        <taxon>Calocera</taxon>
    </lineage>
</organism>
<dbReference type="STRING" id="1330018.A0A167M3F4"/>
<dbReference type="Gene3D" id="1.25.40.10">
    <property type="entry name" value="Tetratricopeptide repeat domain"/>
    <property type="match status" value="1"/>
</dbReference>
<dbReference type="Proteomes" id="UP000076738">
    <property type="component" value="Unassembled WGS sequence"/>
</dbReference>
<dbReference type="OrthoDB" id="9991317at2759"/>
<dbReference type="EMBL" id="KV417285">
    <property type="protein sequence ID" value="KZO96294.1"/>
    <property type="molecule type" value="Genomic_DNA"/>
</dbReference>
<dbReference type="InterPro" id="IPR024983">
    <property type="entry name" value="CHAT_dom"/>
</dbReference>
<dbReference type="Pfam" id="PF12770">
    <property type="entry name" value="CHAT"/>
    <property type="match status" value="1"/>
</dbReference>
<dbReference type="InterPro" id="IPR011990">
    <property type="entry name" value="TPR-like_helical_dom_sf"/>
</dbReference>
<accession>A0A167M3F4</accession>
<feature type="domain" description="CHAT" evidence="1">
    <location>
        <begin position="848"/>
        <end position="1125"/>
    </location>
</feature>
<evidence type="ECO:0000259" key="1">
    <source>
        <dbReference type="Pfam" id="PF12770"/>
    </source>
</evidence>
<dbReference type="AlphaFoldDB" id="A0A167M3F4"/>
<gene>
    <name evidence="2" type="ORF">CALVIDRAFT_515109</name>
</gene>
<keyword evidence="3" id="KW-1185">Reference proteome</keyword>
<proteinExistence type="predicted"/>
<evidence type="ECO:0000313" key="3">
    <source>
        <dbReference type="Proteomes" id="UP000076738"/>
    </source>
</evidence>
<protein>
    <recommendedName>
        <fullName evidence="1">CHAT domain-containing protein</fullName>
    </recommendedName>
</protein>
<sequence>MASTSAAWTDRQTTVRDSLSTCDRFATYTGLDETLALIEIALAEQEDAEHETWMRWKLLKATALRLLHMRDVRHSDLEAARNVAEAVLQRSLPGTELHVLANYSMGRILEQRFDFTFIHWDLRHAVDFFFAAQNEMDRNPELCQDTALKLKVHLGRSLGEQGLRFGSLEWQLESIKLLESAIMELEDEEPLKFFAYTALAFARSRIHRYQPEGDRGEEEALRNAAPYLVEALRLAGNHPLRYIALFGQLWQTFRWAVITNETKHLEDGVRLGEELLNSIPKTHITHLGGQPIMTTAEVYFRKYERQGILDDLNASIRYQALFLETNPPAPHPYANLCEALCLRFVETNVAVDIDNAIRLGEQALDICAKDDVYPLFSHLYLGLAYARRYLWGEGIEDERAAQKNLGEAVKLAISRHPRYPDALGHSLEAMVSLYCACFESKSQLAKSDQAISYMRMAVEHTHHPLYTPRRRSRLGECFLHRYQISKDPHDLIEAIQETHAAIDASTLGPERHVLIHRRGWALRLRFDAFHDVGDFEQSRRDLEESLQLVSRLNHPKQAFYESELGLLHATHFRHSADSRYLDEAFSWYMKAATSWESFSMSRFRAAITGAELAMEHKRYATATEFYQASICTLRRVAWLGVNVSTRHGLLVRSASQLPGNGAAAAIKSGQLDKALSILEDGRSITWRSTLQLRADMTELEEFDPERAKELMEIGKALEYDDFGLQPASAESAENMAQRRRRLAERWTALTDEIRTKPGCERFLASYTNEELHSATGQGPVIILNVSRYGSDALIIRQDHPIVTIPLHGMEHLSVLHMARHLSQALKPARDGKGLRYLDQVLRDLCKKLWLGGISAAVKRACDGWSEEGLPRCWLVPTGLLSLLPIHCAGIYENNRKIGIQDFVIPSYTPTLSALLLARQRLDRSGLSEPGNVHMLAVGVTEVPRFRPLLSATQEMAIISRLPIAGQITLRTGGEATIARIRADLSTHSWLHCCTHGSWNAGSPLSSAFQLHDGPLRLSSIMDLHVNGEFAFLSACHTARLSALLPDESMHLAAGMQIAGFQGVLGTVWGMADRDGPALTEMFYDRLLREGRPLDARNAAEALHHCIKKLRDHIPLCRWGAFVHFGV</sequence>
<reference evidence="2 3" key="1">
    <citation type="journal article" date="2016" name="Mol. Biol. Evol.">
        <title>Comparative Genomics of Early-Diverging Mushroom-Forming Fungi Provides Insights into the Origins of Lignocellulose Decay Capabilities.</title>
        <authorList>
            <person name="Nagy L.G."/>
            <person name="Riley R."/>
            <person name="Tritt A."/>
            <person name="Adam C."/>
            <person name="Daum C."/>
            <person name="Floudas D."/>
            <person name="Sun H."/>
            <person name="Yadav J.S."/>
            <person name="Pangilinan J."/>
            <person name="Larsson K.H."/>
            <person name="Matsuura K."/>
            <person name="Barry K."/>
            <person name="Labutti K."/>
            <person name="Kuo R."/>
            <person name="Ohm R.A."/>
            <person name="Bhattacharya S.S."/>
            <person name="Shirouzu T."/>
            <person name="Yoshinaga Y."/>
            <person name="Martin F.M."/>
            <person name="Grigoriev I.V."/>
            <person name="Hibbett D.S."/>
        </authorList>
    </citation>
    <scope>NUCLEOTIDE SEQUENCE [LARGE SCALE GENOMIC DNA]</scope>
    <source>
        <strain evidence="2 3">TUFC12733</strain>
    </source>
</reference>
<name>A0A167M3F4_CALVF</name>
<evidence type="ECO:0000313" key="2">
    <source>
        <dbReference type="EMBL" id="KZO96294.1"/>
    </source>
</evidence>